<protein>
    <recommendedName>
        <fullName evidence="4">UsfY protein</fullName>
    </recommendedName>
</protein>
<keyword evidence="3" id="KW-1185">Reference proteome</keyword>
<name>A0ABN3HHV9_9ACTN</name>
<comment type="caution">
    <text evidence="2">The sequence shown here is derived from an EMBL/GenBank/DDBJ whole genome shotgun (WGS) entry which is preliminary data.</text>
</comment>
<feature type="transmembrane region" description="Helical" evidence="1">
    <location>
        <begin position="31"/>
        <end position="50"/>
    </location>
</feature>
<evidence type="ECO:0008006" key="4">
    <source>
        <dbReference type="Google" id="ProtNLM"/>
    </source>
</evidence>
<evidence type="ECO:0000256" key="1">
    <source>
        <dbReference type="SAM" id="Phobius"/>
    </source>
</evidence>
<dbReference type="EMBL" id="BAAARB010000008">
    <property type="protein sequence ID" value="GAA2379417.1"/>
    <property type="molecule type" value="Genomic_DNA"/>
</dbReference>
<keyword evidence="1" id="KW-0812">Transmembrane</keyword>
<reference evidence="2 3" key="1">
    <citation type="journal article" date="2019" name="Int. J. Syst. Evol. Microbiol.">
        <title>The Global Catalogue of Microorganisms (GCM) 10K type strain sequencing project: providing services to taxonomists for standard genome sequencing and annotation.</title>
        <authorList>
            <consortium name="The Broad Institute Genomics Platform"/>
            <consortium name="The Broad Institute Genome Sequencing Center for Infectious Disease"/>
            <person name="Wu L."/>
            <person name="Ma J."/>
        </authorList>
    </citation>
    <scope>NUCLEOTIDE SEQUENCE [LARGE SCALE GENOMIC DNA]</scope>
    <source>
        <strain evidence="2 3">JCM 16227</strain>
    </source>
</reference>
<proteinExistence type="predicted"/>
<evidence type="ECO:0000313" key="2">
    <source>
        <dbReference type="EMBL" id="GAA2379417.1"/>
    </source>
</evidence>
<keyword evidence="1" id="KW-0472">Membrane</keyword>
<sequence>MDMTTLIRQAPQPATVHRAVQVPVFGVPWPLYKLAAVVAGVVVAALVFTFTGSGTASMWASAVAVITVWWGGYVLLRERWDDGERDFIAEHHSRR</sequence>
<evidence type="ECO:0000313" key="3">
    <source>
        <dbReference type="Proteomes" id="UP001501170"/>
    </source>
</evidence>
<dbReference type="Proteomes" id="UP001501170">
    <property type="component" value="Unassembled WGS sequence"/>
</dbReference>
<gene>
    <name evidence="2" type="ORF">GCM10009855_19420</name>
</gene>
<keyword evidence="1" id="KW-1133">Transmembrane helix</keyword>
<feature type="transmembrane region" description="Helical" evidence="1">
    <location>
        <begin position="56"/>
        <end position="76"/>
    </location>
</feature>
<organism evidence="2 3">
    <name type="scientific">Gordonia cholesterolivorans</name>
    <dbReference type="NCBI Taxonomy" id="559625"/>
    <lineage>
        <taxon>Bacteria</taxon>
        <taxon>Bacillati</taxon>
        <taxon>Actinomycetota</taxon>
        <taxon>Actinomycetes</taxon>
        <taxon>Mycobacteriales</taxon>
        <taxon>Gordoniaceae</taxon>
        <taxon>Gordonia</taxon>
    </lineage>
</organism>
<accession>A0ABN3HHV9</accession>